<feature type="region of interest" description="Disordered" evidence="1">
    <location>
        <begin position="172"/>
        <end position="212"/>
    </location>
</feature>
<dbReference type="OrthoDB" id="6196031at2759"/>
<name>A0A6J8DT81_MYTCO</name>
<sequence>MASFTSLVVLFFELSVINVDADVKMLKDKTCEVREDPTTYDPIEFHCKFQGAGLYVFEGRSSSTVEKLSMDRLTPLSFLNIPRGTGLQMVDLAEGSCDQIKAPVNVDIRVAGKPCVEATSTYQRLQSTHLPVNPSQADSSRTDPYLYTSVPVETTTDDEITKLIPVETTINDEITKPSSRPSEDTTMTNSNSTLQYGSSTHNVSSEGPGVDTENNAYTTPWIISTITVIAGNIEVVLASVMTILYGIYQIIIFIHQLYNRPLNQPLPPPHGHLIPQLQDAHIPPPQQPVLQPVPQVQPAQQPVLQPVPQVQPAQQLVIQPPQIPPHQQPNEQPNQYQIKRGRKISF</sequence>
<feature type="region of interest" description="Disordered" evidence="1">
    <location>
        <begin position="319"/>
        <end position="346"/>
    </location>
</feature>
<gene>
    <name evidence="3" type="ORF">MCOR_44390</name>
</gene>
<dbReference type="Proteomes" id="UP000507470">
    <property type="component" value="Unassembled WGS sequence"/>
</dbReference>
<proteinExistence type="predicted"/>
<protein>
    <submittedName>
        <fullName evidence="3">Uncharacterized protein</fullName>
    </submittedName>
</protein>
<evidence type="ECO:0000313" key="4">
    <source>
        <dbReference type="Proteomes" id="UP000507470"/>
    </source>
</evidence>
<feature type="region of interest" description="Disordered" evidence="1">
    <location>
        <begin position="269"/>
        <end position="295"/>
    </location>
</feature>
<evidence type="ECO:0000256" key="2">
    <source>
        <dbReference type="SAM" id="SignalP"/>
    </source>
</evidence>
<evidence type="ECO:0000256" key="1">
    <source>
        <dbReference type="SAM" id="MobiDB-lite"/>
    </source>
</evidence>
<dbReference type="EMBL" id="CACVKT020007840">
    <property type="protein sequence ID" value="CAC5411276.1"/>
    <property type="molecule type" value="Genomic_DNA"/>
</dbReference>
<accession>A0A6J8DT81</accession>
<reference evidence="3 4" key="1">
    <citation type="submission" date="2020-06" db="EMBL/GenBank/DDBJ databases">
        <authorList>
            <person name="Li R."/>
            <person name="Bekaert M."/>
        </authorList>
    </citation>
    <scope>NUCLEOTIDE SEQUENCE [LARGE SCALE GENOMIC DNA]</scope>
    <source>
        <strain evidence="4">wild</strain>
    </source>
</reference>
<feature type="signal peptide" evidence="2">
    <location>
        <begin position="1"/>
        <end position="21"/>
    </location>
</feature>
<keyword evidence="4" id="KW-1185">Reference proteome</keyword>
<feature type="chain" id="PRO_5026973433" evidence="2">
    <location>
        <begin position="22"/>
        <end position="346"/>
    </location>
</feature>
<dbReference type="AlphaFoldDB" id="A0A6J8DT81"/>
<keyword evidence="2" id="KW-0732">Signal</keyword>
<evidence type="ECO:0000313" key="3">
    <source>
        <dbReference type="EMBL" id="CAC5411276.1"/>
    </source>
</evidence>
<organism evidence="3 4">
    <name type="scientific">Mytilus coruscus</name>
    <name type="common">Sea mussel</name>
    <dbReference type="NCBI Taxonomy" id="42192"/>
    <lineage>
        <taxon>Eukaryota</taxon>
        <taxon>Metazoa</taxon>
        <taxon>Spiralia</taxon>
        <taxon>Lophotrochozoa</taxon>
        <taxon>Mollusca</taxon>
        <taxon>Bivalvia</taxon>
        <taxon>Autobranchia</taxon>
        <taxon>Pteriomorphia</taxon>
        <taxon>Mytilida</taxon>
        <taxon>Mytiloidea</taxon>
        <taxon>Mytilidae</taxon>
        <taxon>Mytilinae</taxon>
        <taxon>Mytilus</taxon>
    </lineage>
</organism>
<feature type="compositionally biased region" description="Polar residues" evidence="1">
    <location>
        <begin position="172"/>
        <end position="205"/>
    </location>
</feature>